<accession>A0A6C0BSS6</accession>
<dbReference type="AlphaFoldDB" id="A0A6C0BSS6"/>
<proteinExistence type="predicted"/>
<dbReference type="SUPFAM" id="SSF56784">
    <property type="entry name" value="HAD-like"/>
    <property type="match status" value="1"/>
</dbReference>
<dbReference type="GO" id="GO:0008967">
    <property type="term" value="F:phosphoglycolate phosphatase activity"/>
    <property type="evidence" value="ECO:0007669"/>
    <property type="project" value="TreeGrafter"/>
</dbReference>
<dbReference type="EMBL" id="MN739251">
    <property type="protein sequence ID" value="QHS95447.1"/>
    <property type="molecule type" value="Genomic_DNA"/>
</dbReference>
<dbReference type="SFLD" id="SFLDS00003">
    <property type="entry name" value="Haloacid_Dehalogenase"/>
    <property type="match status" value="1"/>
</dbReference>
<dbReference type="Pfam" id="PF00702">
    <property type="entry name" value="Hydrolase"/>
    <property type="match status" value="1"/>
</dbReference>
<organism evidence="1">
    <name type="scientific">viral metagenome</name>
    <dbReference type="NCBI Taxonomy" id="1070528"/>
    <lineage>
        <taxon>unclassified sequences</taxon>
        <taxon>metagenomes</taxon>
        <taxon>organismal metagenomes</taxon>
    </lineage>
</organism>
<reference evidence="1" key="1">
    <citation type="journal article" date="2020" name="Nature">
        <title>Giant virus diversity and host interactions through global metagenomics.</title>
        <authorList>
            <person name="Schulz F."/>
            <person name="Roux S."/>
            <person name="Paez-Espino D."/>
            <person name="Jungbluth S."/>
            <person name="Walsh D.A."/>
            <person name="Denef V.J."/>
            <person name="McMahon K.D."/>
            <person name="Konstantinidis K.T."/>
            <person name="Eloe-Fadrosh E.A."/>
            <person name="Kyrpides N.C."/>
            <person name="Woyke T."/>
        </authorList>
    </citation>
    <scope>NUCLEOTIDE SEQUENCE</scope>
    <source>
        <strain evidence="1">GVMAG-M-3300018428-35</strain>
    </source>
</reference>
<name>A0A6C0BSS6_9ZZZZ</name>
<evidence type="ECO:0000313" key="1">
    <source>
        <dbReference type="EMBL" id="QHS95447.1"/>
    </source>
</evidence>
<dbReference type="PANTHER" id="PTHR43434:SF19">
    <property type="entry name" value="PHOSPHONOACETALDEHYDE HYDROLASE"/>
    <property type="match status" value="1"/>
</dbReference>
<protein>
    <recommendedName>
        <fullName evidence="2">Phosphonoacetaldehyde hydrolase</fullName>
    </recommendedName>
</protein>
<sequence>MIRLCVFDLGGTIVDKYSLSPFLCLKDIFKNKGININDNLIFKDMGKDKKQHINLILNDEYVGRNWLQLYGRYPSMIDERILYNEFNRYQLNEGMKNIEILPETKNCIHLLREKSISTGVTTGFNKPVMMNIKDKLIKNDIYIDKYVSSTCLDKPGRPAPYMINHIMDKLSIKDPQKVIKIDDTVVGLREGKMAGCITIGVAQWSTYMKMKSYDQVITKEEHVEKIKKCRNTLREGEPDFIINSLDELYPLIDMINSGII</sequence>
<dbReference type="InterPro" id="IPR036412">
    <property type="entry name" value="HAD-like_sf"/>
</dbReference>
<evidence type="ECO:0008006" key="2">
    <source>
        <dbReference type="Google" id="ProtNLM"/>
    </source>
</evidence>
<dbReference type="GO" id="GO:0005829">
    <property type="term" value="C:cytosol"/>
    <property type="evidence" value="ECO:0007669"/>
    <property type="project" value="TreeGrafter"/>
</dbReference>
<dbReference type="Gene3D" id="1.10.150.240">
    <property type="entry name" value="Putative phosphatase, domain 2"/>
    <property type="match status" value="1"/>
</dbReference>
<dbReference type="InterPro" id="IPR023198">
    <property type="entry name" value="PGP-like_dom2"/>
</dbReference>
<dbReference type="PANTHER" id="PTHR43434">
    <property type="entry name" value="PHOSPHOGLYCOLATE PHOSPHATASE"/>
    <property type="match status" value="1"/>
</dbReference>
<dbReference type="SFLD" id="SFLDG01129">
    <property type="entry name" value="C1.5:_HAD__Beta-PGM__Phosphata"/>
    <property type="match status" value="1"/>
</dbReference>
<dbReference type="InterPro" id="IPR050155">
    <property type="entry name" value="HAD-like_hydrolase_sf"/>
</dbReference>
<dbReference type="InterPro" id="IPR023214">
    <property type="entry name" value="HAD_sf"/>
</dbReference>
<dbReference type="Gene3D" id="3.40.50.1000">
    <property type="entry name" value="HAD superfamily/HAD-like"/>
    <property type="match status" value="1"/>
</dbReference>
<dbReference type="GO" id="GO:0006281">
    <property type="term" value="P:DNA repair"/>
    <property type="evidence" value="ECO:0007669"/>
    <property type="project" value="TreeGrafter"/>
</dbReference>